<evidence type="ECO:0000313" key="11">
    <source>
        <dbReference type="EMBL" id="QHN77649.1"/>
    </source>
</evidence>
<evidence type="ECO:0000256" key="7">
    <source>
        <dbReference type="ARBA" id="ARBA00022840"/>
    </source>
</evidence>
<dbReference type="AlphaFoldDB" id="A0A6B9V8C4"/>
<evidence type="ECO:0000256" key="2">
    <source>
        <dbReference type="ARBA" id="ARBA00012513"/>
    </source>
</evidence>
<evidence type="ECO:0000256" key="8">
    <source>
        <dbReference type="ARBA" id="ARBA00047899"/>
    </source>
</evidence>
<keyword evidence="7" id="KW-0067">ATP-binding</keyword>
<organism evidence="11 12">
    <name type="scientific">Arachis hypogaea</name>
    <name type="common">Peanut</name>
    <dbReference type="NCBI Taxonomy" id="3818"/>
    <lineage>
        <taxon>Eukaryota</taxon>
        <taxon>Viridiplantae</taxon>
        <taxon>Streptophyta</taxon>
        <taxon>Embryophyta</taxon>
        <taxon>Tracheophyta</taxon>
        <taxon>Spermatophyta</taxon>
        <taxon>Magnoliopsida</taxon>
        <taxon>eudicotyledons</taxon>
        <taxon>Gunneridae</taxon>
        <taxon>Pentapetalae</taxon>
        <taxon>rosids</taxon>
        <taxon>fabids</taxon>
        <taxon>Fabales</taxon>
        <taxon>Fabaceae</taxon>
        <taxon>Papilionoideae</taxon>
        <taxon>50 kb inversion clade</taxon>
        <taxon>dalbergioids sensu lato</taxon>
        <taxon>Dalbergieae</taxon>
        <taxon>Pterocarpus clade</taxon>
        <taxon>Arachis</taxon>
    </lineage>
</organism>
<dbReference type="EMBL" id="CP031001">
    <property type="protein sequence ID" value="QHN77649.1"/>
    <property type="molecule type" value="Genomic_DNA"/>
</dbReference>
<protein>
    <recommendedName>
        <fullName evidence="2">non-specific serine/threonine protein kinase</fullName>
        <ecNumber evidence="2">2.7.11.1</ecNumber>
    </recommendedName>
</protein>
<evidence type="ECO:0000259" key="10">
    <source>
        <dbReference type="PROSITE" id="PS50011"/>
    </source>
</evidence>
<dbReference type="Pfam" id="PF13839">
    <property type="entry name" value="PC-Esterase"/>
    <property type="match status" value="1"/>
</dbReference>
<dbReference type="InterPro" id="IPR011009">
    <property type="entry name" value="Kinase-like_dom_sf"/>
</dbReference>
<comment type="catalytic activity">
    <reaction evidence="8">
        <text>L-threonyl-[protein] + ATP = O-phospho-L-threonyl-[protein] + ADP + H(+)</text>
        <dbReference type="Rhea" id="RHEA:46608"/>
        <dbReference type="Rhea" id="RHEA-COMP:11060"/>
        <dbReference type="Rhea" id="RHEA-COMP:11605"/>
        <dbReference type="ChEBI" id="CHEBI:15378"/>
        <dbReference type="ChEBI" id="CHEBI:30013"/>
        <dbReference type="ChEBI" id="CHEBI:30616"/>
        <dbReference type="ChEBI" id="CHEBI:61977"/>
        <dbReference type="ChEBI" id="CHEBI:456216"/>
        <dbReference type="EC" id="2.7.11.1"/>
    </reaction>
</comment>
<keyword evidence="4" id="KW-0808">Transferase</keyword>
<comment type="catalytic activity">
    <reaction evidence="9">
        <text>L-seryl-[protein] + ATP = O-phospho-L-seryl-[protein] + ADP + H(+)</text>
        <dbReference type="Rhea" id="RHEA:17989"/>
        <dbReference type="Rhea" id="RHEA-COMP:9863"/>
        <dbReference type="Rhea" id="RHEA-COMP:11604"/>
        <dbReference type="ChEBI" id="CHEBI:15378"/>
        <dbReference type="ChEBI" id="CHEBI:29999"/>
        <dbReference type="ChEBI" id="CHEBI:30616"/>
        <dbReference type="ChEBI" id="CHEBI:83421"/>
        <dbReference type="ChEBI" id="CHEBI:456216"/>
        <dbReference type="EC" id="2.7.11.1"/>
    </reaction>
</comment>
<dbReference type="InterPro" id="IPR000719">
    <property type="entry name" value="Prot_kinase_dom"/>
</dbReference>
<dbReference type="SUPFAM" id="SSF56112">
    <property type="entry name" value="Protein kinase-like (PK-like)"/>
    <property type="match status" value="1"/>
</dbReference>
<dbReference type="InterPro" id="IPR052059">
    <property type="entry name" value="CR_Ser/Thr_kinase"/>
</dbReference>
<evidence type="ECO:0000256" key="4">
    <source>
        <dbReference type="ARBA" id="ARBA00022679"/>
    </source>
</evidence>
<keyword evidence="3" id="KW-0723">Serine/threonine-protein kinase</keyword>
<feature type="domain" description="Protein kinase" evidence="10">
    <location>
        <begin position="1"/>
        <end position="215"/>
    </location>
</feature>
<dbReference type="Proteomes" id="UP000464620">
    <property type="component" value="Chromosome B09"/>
</dbReference>
<dbReference type="FunFam" id="1.10.510.10:FF:001023">
    <property type="entry name" value="Os07g0541700 protein"/>
    <property type="match status" value="1"/>
</dbReference>
<accession>A0A6B9V8C4</accession>
<sequence>MEREDEDATQERRLFRHALSSLLGSIEAAAAARACRAPVRNNVDRFLNWSTRFQIVLGVARELQYFHEDSHLRIVHRDIKASNILLDHKFYTKIGDFGLAKFFPEDQAYLSTQFAGTFAKRAVFAGARTLSRTKAESFHHWSWAFWHVNYSGTLESRTRVPEEYTGVAETDFLTSSVVCGVFNKNLGMLVNYLSTFNKTLSWSKIWWLTQHHQRLLSLPPLLCFTNSFSLILPAALLSCAIRGCYFQQGMEVKMEMKVEDAYRKSMETVLNWIQDTVNLNKSQVFFRIYAPVHFRSGDWRSYGSCHLETLPELNMSLVPNDNWSQFKIGNSLLSSHKNNTELVKLKILNITEMTAQRKDGHSSIYYLGPNGGTAALHRQDCSHWCLLVYLIHGMSCFMQCS</sequence>
<name>A0A6B9V8C4_ARAHY</name>
<dbReference type="PROSITE" id="PS00108">
    <property type="entry name" value="PROTEIN_KINASE_ST"/>
    <property type="match status" value="1"/>
</dbReference>
<evidence type="ECO:0000256" key="3">
    <source>
        <dbReference type="ARBA" id="ARBA00022527"/>
    </source>
</evidence>
<evidence type="ECO:0000256" key="9">
    <source>
        <dbReference type="ARBA" id="ARBA00048679"/>
    </source>
</evidence>
<dbReference type="GO" id="GO:0004674">
    <property type="term" value="F:protein serine/threonine kinase activity"/>
    <property type="evidence" value="ECO:0007669"/>
    <property type="project" value="UniProtKB-KW"/>
</dbReference>
<dbReference type="EC" id="2.7.11.1" evidence="2"/>
<proteinExistence type="inferred from homology"/>
<evidence type="ECO:0000256" key="6">
    <source>
        <dbReference type="ARBA" id="ARBA00022777"/>
    </source>
</evidence>
<gene>
    <name evidence="11" type="ORF">DS421_19g654540</name>
</gene>
<dbReference type="GO" id="GO:0005524">
    <property type="term" value="F:ATP binding"/>
    <property type="evidence" value="ECO:0007669"/>
    <property type="project" value="UniProtKB-KW"/>
</dbReference>
<evidence type="ECO:0000256" key="5">
    <source>
        <dbReference type="ARBA" id="ARBA00022741"/>
    </source>
</evidence>
<reference evidence="11 12" key="1">
    <citation type="submission" date="2020-01" db="EMBL/GenBank/DDBJ databases">
        <title>Genome sequence of Arachis hypogaea, cultivar Shitouqi.</title>
        <authorList>
            <person name="Zhuang W."/>
            <person name="Chen H."/>
            <person name="Varshney R."/>
            <person name="Wang D."/>
            <person name="Ming R."/>
        </authorList>
    </citation>
    <scope>NUCLEOTIDE SEQUENCE [LARGE SCALE GENOMIC DNA]</scope>
    <source>
        <tissue evidence="11">Young leaf</tissue>
    </source>
</reference>
<comment type="similarity">
    <text evidence="1">Belongs to the PC-esterase family. TBL subfamily.</text>
</comment>
<dbReference type="Gene3D" id="1.10.510.10">
    <property type="entry name" value="Transferase(Phosphotransferase) domain 1"/>
    <property type="match status" value="1"/>
</dbReference>
<keyword evidence="5" id="KW-0547">Nucleotide-binding</keyword>
<dbReference type="PANTHER" id="PTHR47973">
    <property type="entry name" value="CYSTEINE-RICH RECEPTOR-LIKE PROTEIN KINASE 3"/>
    <property type="match status" value="1"/>
</dbReference>
<evidence type="ECO:0000313" key="12">
    <source>
        <dbReference type="Proteomes" id="UP000464620"/>
    </source>
</evidence>
<evidence type="ECO:0000256" key="1">
    <source>
        <dbReference type="ARBA" id="ARBA00007727"/>
    </source>
</evidence>
<dbReference type="PROSITE" id="PS50011">
    <property type="entry name" value="PROTEIN_KINASE_DOM"/>
    <property type="match status" value="1"/>
</dbReference>
<dbReference type="InterPro" id="IPR026057">
    <property type="entry name" value="TBL_C"/>
</dbReference>
<keyword evidence="6" id="KW-0418">Kinase</keyword>
<dbReference type="Pfam" id="PF00069">
    <property type="entry name" value="Pkinase"/>
    <property type="match status" value="1"/>
</dbReference>
<dbReference type="InterPro" id="IPR008271">
    <property type="entry name" value="Ser/Thr_kinase_AS"/>
</dbReference>